<evidence type="ECO:0000256" key="4">
    <source>
        <dbReference type="ARBA" id="ARBA00022692"/>
    </source>
</evidence>
<comment type="subcellular location">
    <subcellularLocation>
        <location evidence="1">Cell membrane</location>
        <topology evidence="1">Multi-pass membrane protein</topology>
    </subcellularLocation>
</comment>
<feature type="transmembrane region" description="Helical" evidence="8">
    <location>
        <begin position="212"/>
        <end position="230"/>
    </location>
</feature>
<dbReference type="InterPro" id="IPR004254">
    <property type="entry name" value="AdipoR/HlyIII-related"/>
</dbReference>
<comment type="caution">
    <text evidence="9">The sequence shown here is derived from an EMBL/GenBank/DDBJ whole genome shotgun (WGS) entry which is preliminary data.</text>
</comment>
<keyword evidence="6 8" id="KW-0472">Membrane</keyword>
<feature type="binding site" evidence="7">
    <location>
        <position position="211"/>
    </location>
    <ligand>
        <name>Zn(2+)</name>
        <dbReference type="ChEBI" id="CHEBI:29105"/>
    </ligand>
</feature>
<evidence type="ECO:0000313" key="10">
    <source>
        <dbReference type="Proteomes" id="UP001286174"/>
    </source>
</evidence>
<keyword evidence="5 8" id="KW-1133">Transmembrane helix</keyword>
<sequence length="233" mass="25664">MTVMNQNTVVNERRMFTVKDPISALTHLIGAIGAILGMPALLLQGARMGNSMAALGSYAVFMLSMIILYSASTTYHSFSINARVNKILKKVDHCSIFLLIAGSYTPVAVTVLPGREGMILLSIVWTIAVLGIIFKLCWVTCPKWVSSVIYTAMGWTAIFFMKDIVAHLSAPAFFWLLAGGLFYTVGAVIYAMKPTMFENRIPGFGNHELFHCFVLAGSLCHYILVFQYLTMLG</sequence>
<dbReference type="InterPro" id="IPR005744">
    <property type="entry name" value="Hy-lIII"/>
</dbReference>
<feature type="binding site" evidence="7">
    <location>
        <position position="207"/>
    </location>
    <ligand>
        <name>Zn(2+)</name>
        <dbReference type="ChEBI" id="CHEBI:29105"/>
    </ligand>
</feature>
<evidence type="ECO:0000256" key="2">
    <source>
        <dbReference type="ARBA" id="ARBA00008488"/>
    </source>
</evidence>
<proteinExistence type="inferred from homology"/>
<protein>
    <submittedName>
        <fullName evidence="9">Hemolysin III family protein</fullName>
    </submittedName>
</protein>
<keyword evidence="7" id="KW-0479">Metal-binding</keyword>
<dbReference type="Pfam" id="PF03006">
    <property type="entry name" value="HlyIII"/>
    <property type="match status" value="1"/>
</dbReference>
<feature type="transmembrane region" description="Helical" evidence="8">
    <location>
        <begin position="118"/>
        <end position="137"/>
    </location>
</feature>
<feature type="transmembrane region" description="Helical" evidence="8">
    <location>
        <begin position="21"/>
        <end position="43"/>
    </location>
</feature>
<evidence type="ECO:0000256" key="1">
    <source>
        <dbReference type="ARBA" id="ARBA00004651"/>
    </source>
</evidence>
<evidence type="ECO:0000256" key="3">
    <source>
        <dbReference type="ARBA" id="ARBA00022475"/>
    </source>
</evidence>
<dbReference type="NCBIfam" id="TIGR01065">
    <property type="entry name" value="hlyIII"/>
    <property type="match status" value="1"/>
</dbReference>
<reference evidence="9 10" key="1">
    <citation type="submission" date="2022-03" db="EMBL/GenBank/DDBJ databases">
        <title>Novel taxa within the pig intestine.</title>
        <authorList>
            <person name="Wylensek D."/>
            <person name="Bishof K."/>
            <person name="Afrizal A."/>
            <person name="Clavel T."/>
        </authorList>
    </citation>
    <scope>NUCLEOTIDE SEQUENCE [LARGE SCALE GENOMIC DNA]</scope>
    <source>
        <strain evidence="9 10">CLA-KB-P133</strain>
    </source>
</reference>
<dbReference type="GO" id="GO:0005886">
    <property type="term" value="C:plasma membrane"/>
    <property type="evidence" value="ECO:0007669"/>
    <property type="project" value="UniProtKB-SubCell"/>
</dbReference>
<feature type="transmembrane region" description="Helical" evidence="8">
    <location>
        <begin position="96"/>
        <end position="112"/>
    </location>
</feature>
<dbReference type="RefSeq" id="WP_370596507.1">
    <property type="nucleotide sequence ID" value="NZ_JALBUR010000033.1"/>
</dbReference>
<dbReference type="EMBL" id="JALBUR010000033">
    <property type="protein sequence ID" value="MDX8420349.1"/>
    <property type="molecule type" value="Genomic_DNA"/>
</dbReference>
<gene>
    <name evidence="9" type="ORF">MOZ60_09655</name>
</gene>
<organism evidence="9 10">
    <name type="scientific">Grylomicrobium aquisgranensis</name>
    <dbReference type="NCBI Taxonomy" id="2926318"/>
    <lineage>
        <taxon>Bacteria</taxon>
        <taxon>Bacillati</taxon>
        <taxon>Bacillota</taxon>
        <taxon>Erysipelotrichia</taxon>
        <taxon>Erysipelotrichales</taxon>
        <taxon>Erysipelotrichaceae</taxon>
        <taxon>Grylomicrobium</taxon>
    </lineage>
</organism>
<feature type="transmembrane region" description="Helical" evidence="8">
    <location>
        <begin position="173"/>
        <end position="192"/>
    </location>
</feature>
<dbReference type="GO" id="GO:0140911">
    <property type="term" value="F:pore-forming activity"/>
    <property type="evidence" value="ECO:0007669"/>
    <property type="project" value="InterPro"/>
</dbReference>
<evidence type="ECO:0000256" key="6">
    <source>
        <dbReference type="ARBA" id="ARBA00023136"/>
    </source>
</evidence>
<feature type="transmembrane region" description="Helical" evidence="8">
    <location>
        <begin position="144"/>
        <end position="161"/>
    </location>
</feature>
<dbReference type="Proteomes" id="UP001286174">
    <property type="component" value="Unassembled WGS sequence"/>
</dbReference>
<name>A0AB35U680_9FIRM</name>
<comment type="similarity">
    <text evidence="2">Belongs to the UPF0073 (Hly-III) family.</text>
</comment>
<feature type="transmembrane region" description="Helical" evidence="8">
    <location>
        <begin position="55"/>
        <end position="75"/>
    </location>
</feature>
<keyword evidence="10" id="KW-1185">Reference proteome</keyword>
<dbReference type="GO" id="GO:0046872">
    <property type="term" value="F:metal ion binding"/>
    <property type="evidence" value="ECO:0007669"/>
    <property type="project" value="UniProtKB-KW"/>
</dbReference>
<keyword evidence="3" id="KW-1003">Cell membrane</keyword>
<evidence type="ECO:0000256" key="5">
    <source>
        <dbReference type="ARBA" id="ARBA00022989"/>
    </source>
</evidence>
<dbReference type="PANTHER" id="PTHR20855:SF3">
    <property type="entry name" value="LD03007P"/>
    <property type="match status" value="1"/>
</dbReference>
<accession>A0AB35U680</accession>
<evidence type="ECO:0000313" key="9">
    <source>
        <dbReference type="EMBL" id="MDX8420349.1"/>
    </source>
</evidence>
<dbReference type="PANTHER" id="PTHR20855">
    <property type="entry name" value="ADIPOR/PROGESTIN RECEPTOR-RELATED"/>
    <property type="match status" value="1"/>
</dbReference>
<dbReference type="AlphaFoldDB" id="A0AB35U680"/>
<evidence type="ECO:0000256" key="8">
    <source>
        <dbReference type="SAM" id="Phobius"/>
    </source>
</evidence>
<keyword evidence="7" id="KW-0862">Zinc</keyword>
<feature type="binding site" evidence="7">
    <location>
        <position position="76"/>
    </location>
    <ligand>
        <name>Zn(2+)</name>
        <dbReference type="ChEBI" id="CHEBI:29105"/>
    </ligand>
</feature>
<evidence type="ECO:0000256" key="7">
    <source>
        <dbReference type="PIRSR" id="PIRSR604254-1"/>
    </source>
</evidence>
<keyword evidence="4 8" id="KW-0812">Transmembrane</keyword>